<dbReference type="Pfam" id="PF09791">
    <property type="entry name" value="Oxidored-like"/>
    <property type="match status" value="1"/>
</dbReference>
<protein>
    <submittedName>
        <fullName evidence="3">Oxidoreductase-like protein</fullName>
    </submittedName>
</protein>
<organism evidence="3 4">
    <name type="scientific">Dyella agri</name>
    <dbReference type="NCBI Taxonomy" id="1926869"/>
    <lineage>
        <taxon>Bacteria</taxon>
        <taxon>Pseudomonadati</taxon>
        <taxon>Pseudomonadota</taxon>
        <taxon>Gammaproteobacteria</taxon>
        <taxon>Lysobacterales</taxon>
        <taxon>Rhodanobacteraceae</taxon>
        <taxon>Dyella</taxon>
    </lineage>
</organism>
<dbReference type="InterPro" id="IPR019180">
    <property type="entry name" value="Oxidoreductase-like_N"/>
</dbReference>
<feature type="domain" description="Oxidoreductase-like" evidence="2">
    <location>
        <begin position="17"/>
        <end position="57"/>
    </location>
</feature>
<comment type="caution">
    <text evidence="3">The sequence shown here is derived from an EMBL/GenBank/DDBJ whole genome shotgun (WGS) entry which is preliminary data.</text>
</comment>
<reference evidence="3 4" key="1">
    <citation type="submission" date="2020-10" db="EMBL/GenBank/DDBJ databases">
        <title>Phylogeny of dyella-like bacteria.</title>
        <authorList>
            <person name="Fu J."/>
        </authorList>
    </citation>
    <scope>NUCLEOTIDE SEQUENCE [LARGE SCALE GENOMIC DNA]</scope>
    <source>
        <strain evidence="3 4">DKC-1</strain>
    </source>
</reference>
<evidence type="ECO:0000259" key="2">
    <source>
        <dbReference type="Pfam" id="PF09791"/>
    </source>
</evidence>
<evidence type="ECO:0000313" key="3">
    <source>
        <dbReference type="EMBL" id="MFK2931153.1"/>
    </source>
</evidence>
<evidence type="ECO:0000313" key="4">
    <source>
        <dbReference type="Proteomes" id="UP001620397"/>
    </source>
</evidence>
<keyword evidence="4" id="KW-1185">Reference proteome</keyword>
<gene>
    <name evidence="3" type="ORF">ISP14_10145</name>
</gene>
<feature type="region of interest" description="Disordered" evidence="1">
    <location>
        <begin position="1"/>
        <end position="27"/>
    </location>
</feature>
<sequence>MHVSPADTSVDFPDDPRPQPPPEPDPGECCGNGCDPCIYDLHGEAMERYRAALAAWRARHPGA</sequence>
<name>A0ABW8KJT6_9GAMM</name>
<proteinExistence type="predicted"/>
<dbReference type="EMBL" id="JADIKL010000004">
    <property type="protein sequence ID" value="MFK2931153.1"/>
    <property type="molecule type" value="Genomic_DNA"/>
</dbReference>
<accession>A0ABW8KJT6</accession>
<evidence type="ECO:0000256" key="1">
    <source>
        <dbReference type="SAM" id="MobiDB-lite"/>
    </source>
</evidence>
<dbReference type="Proteomes" id="UP001620397">
    <property type="component" value="Unassembled WGS sequence"/>
</dbReference>